<accession>Q2KWF8</accession>
<dbReference type="Pfam" id="PF05359">
    <property type="entry name" value="DUF748"/>
    <property type="match status" value="2"/>
</dbReference>
<gene>
    <name evidence="2" type="ordered locus">BAV0827</name>
</gene>
<dbReference type="Proteomes" id="UP000001977">
    <property type="component" value="Chromosome"/>
</dbReference>
<evidence type="ECO:0000313" key="3">
    <source>
        <dbReference type="Proteomes" id="UP000001977"/>
    </source>
</evidence>
<dbReference type="InterPro" id="IPR008023">
    <property type="entry name" value="DUF748"/>
</dbReference>
<proteinExistence type="predicted"/>
<dbReference type="OrthoDB" id="9757969at2"/>
<feature type="compositionally biased region" description="Low complexity" evidence="1">
    <location>
        <begin position="359"/>
        <end position="394"/>
    </location>
</feature>
<dbReference type="KEGG" id="bav:BAV0827"/>
<dbReference type="Gene3D" id="3.30.1330.60">
    <property type="entry name" value="OmpA-like domain"/>
    <property type="match status" value="1"/>
</dbReference>
<dbReference type="InterPro" id="IPR036737">
    <property type="entry name" value="OmpA-like_sf"/>
</dbReference>
<dbReference type="HOGENOM" id="CLU_005680_1_0_4"/>
<sequence length="1153" mass="123731">MSLRPPALKLSRRCAKIFGTVVLVVLGLAGLAAWQLPKVLRSALTHDVAAMLGREVSVGDIAFNPFTLTLRAQDLAIAQPQSQTALLKVGLVEVSAAWRSLFWFAPVLDRVRVVAPQLALTREDLLRFNFSDIQQKLAASETSAEPDTPPAGLPRFALHRFSLEGGRIELDDKVSGRKQRIDDMSLSLPFLSTFGHDRDVDLRPAVHMRINGSPLDIGGVARPFDALPSAKLDLRVEGLGLQQWADIWPLDLPLILDRALLDSRLQLVYQQAADGPPAFKLTGEAGLRQLNVRETSGAELLRWSALNLRNILSEPLEQKLAIEEIALWAPQAWVSRDARQRINWLEIIDKLGRVASGGAAGASGPRLGPASPARAQAAAPPEKIAATAGGQADGQADENVARLVPATPPGWQLTIDAVNVHDAEVMLSDAGLGLDYPLDGLNLTAENVQWPQPAGQPIRLWADMTRSADGAWLRAKGPLGLHPLALDLQLHLSNLALAPFAPAVLAAAPLRIQDGRLGLDARLVLDQQFSARDVSLSLTSLTVRDEAMRPALDLRLGQMEIQADQLSMGAAPTNFTLKAADIQGKGRLAMQGVLTSAPLSLKSQVDLSGLDLAPFAPYVASSLNATVRAVTVGAQGQAEFAAANGQTPMTAAWRGAAEVSDFDLQDRVNQADFLNWGKLAFSNMQVAVRGDAFSANLGDIVLDDFYGRLLLNAQGSLNVMDLVAEPGQAGGSITQDTQTRSRPAAKASGASAKQAAAMPDMSVNSVTLKRGRMSFTDRFVQPNYTAELSAIEGSISAVSSRNPKPATVKVGGRVYTTAPFSISGTVQPFAQYLALDLKASAKGVDLPRFTTYSAKYMGYAIVRGKLSVDVQYQIKDRALQASNRVVLNQLTFGDRTDSKDALKLPVLLAVALLKDSKGNIDINLPISGSLDDPQFSVGGIIARVFVNLIVKAVTSPFTLLASAFGGGEELSYIEFAPGSAQLTAESEKRLQTLAKALNDRPGLKLDIAGRADLNTDEDGLRAAWVERQIRLAKARDTAGRGKKIHPDGVDVSPAERNKYLEKVYDDTKIEGKPRNLIGMAKSIPAEQMMALLKGVAPISQESLRKLADERAQTVYETLQTEGPADRIFLVAPQLDASGIKDDGKPSRVDFSLK</sequence>
<dbReference type="EMBL" id="AM167904">
    <property type="protein sequence ID" value="CAJ48438.1"/>
    <property type="molecule type" value="Genomic_DNA"/>
</dbReference>
<feature type="compositionally biased region" description="Low complexity" evidence="1">
    <location>
        <begin position="744"/>
        <end position="756"/>
    </location>
</feature>
<organism evidence="2 3">
    <name type="scientific">Bordetella avium (strain 197N)</name>
    <dbReference type="NCBI Taxonomy" id="360910"/>
    <lineage>
        <taxon>Bacteria</taxon>
        <taxon>Pseudomonadati</taxon>
        <taxon>Pseudomonadota</taxon>
        <taxon>Betaproteobacteria</taxon>
        <taxon>Burkholderiales</taxon>
        <taxon>Alcaligenaceae</taxon>
        <taxon>Bordetella</taxon>
    </lineage>
</organism>
<evidence type="ECO:0000256" key="1">
    <source>
        <dbReference type="SAM" id="MobiDB-lite"/>
    </source>
</evidence>
<protein>
    <submittedName>
        <fullName evidence="2">Exported protein</fullName>
    </submittedName>
</protein>
<dbReference type="InterPro" id="IPR052894">
    <property type="entry name" value="AsmA-related"/>
</dbReference>
<dbReference type="RefSeq" id="WP_012416519.1">
    <property type="nucleotide sequence ID" value="NC_010645.1"/>
</dbReference>
<feature type="region of interest" description="Disordered" evidence="1">
    <location>
        <begin position="359"/>
        <end position="396"/>
    </location>
</feature>
<dbReference type="PANTHER" id="PTHR30441:SF8">
    <property type="entry name" value="DUF748 DOMAIN-CONTAINING PROTEIN"/>
    <property type="match status" value="1"/>
</dbReference>
<feature type="compositionally biased region" description="Polar residues" evidence="1">
    <location>
        <begin position="731"/>
        <end position="741"/>
    </location>
</feature>
<dbReference type="GO" id="GO:0005886">
    <property type="term" value="C:plasma membrane"/>
    <property type="evidence" value="ECO:0007669"/>
    <property type="project" value="TreeGrafter"/>
</dbReference>
<evidence type="ECO:0000313" key="2">
    <source>
        <dbReference type="EMBL" id="CAJ48438.1"/>
    </source>
</evidence>
<dbReference type="STRING" id="360910.BAV0827"/>
<name>Q2KWF8_BORA1</name>
<dbReference type="AlphaFoldDB" id="Q2KWF8"/>
<dbReference type="GO" id="GO:0090313">
    <property type="term" value="P:regulation of protein targeting to membrane"/>
    <property type="evidence" value="ECO:0007669"/>
    <property type="project" value="TreeGrafter"/>
</dbReference>
<keyword evidence="3" id="KW-1185">Reference proteome</keyword>
<reference evidence="2 3" key="1">
    <citation type="journal article" date="2006" name="J. Bacteriol.">
        <title>Comparison of the genome sequence of the poultry pathogen Bordetella avium with those of B. bronchiseptica, B. pertussis, and B. parapertussis reveals extensive diversity in surface structures associated with host interaction.</title>
        <authorList>
            <person name="Sebaihia M."/>
            <person name="Preston A."/>
            <person name="Maskell D.J."/>
            <person name="Kuzmiak H."/>
            <person name="Connell T.D."/>
            <person name="King N.D."/>
            <person name="Orndorff P.E."/>
            <person name="Miyamoto D.M."/>
            <person name="Thomson N.R."/>
            <person name="Harris D."/>
            <person name="Goble A."/>
            <person name="Lord A."/>
            <person name="Murphy L."/>
            <person name="Quail M.A."/>
            <person name="Rutter S."/>
            <person name="Squares R."/>
            <person name="Squares S."/>
            <person name="Woodward J."/>
            <person name="Parkhill J."/>
            <person name="Temple L.M."/>
        </authorList>
    </citation>
    <scope>NUCLEOTIDE SEQUENCE [LARGE SCALE GENOMIC DNA]</scope>
    <source>
        <strain evidence="2 3">197N</strain>
    </source>
</reference>
<feature type="region of interest" description="Disordered" evidence="1">
    <location>
        <begin position="729"/>
        <end position="756"/>
    </location>
</feature>
<dbReference type="eggNOG" id="COG2982">
    <property type="taxonomic scope" value="Bacteria"/>
</dbReference>
<dbReference type="PANTHER" id="PTHR30441">
    <property type="entry name" value="DUF748 DOMAIN-CONTAINING PROTEIN"/>
    <property type="match status" value="1"/>
</dbReference>